<keyword evidence="3" id="KW-0479">Metal-binding</keyword>
<dbReference type="CDD" id="cd07724">
    <property type="entry name" value="POD-like_MBL-fold"/>
    <property type="match status" value="1"/>
</dbReference>
<evidence type="ECO:0000256" key="5">
    <source>
        <dbReference type="ARBA" id="ARBA00022964"/>
    </source>
</evidence>
<dbReference type="GO" id="GO:0006749">
    <property type="term" value="P:glutathione metabolic process"/>
    <property type="evidence" value="ECO:0007669"/>
    <property type="project" value="InterPro"/>
</dbReference>
<dbReference type="CDD" id="cd00158">
    <property type="entry name" value="RHOD"/>
    <property type="match status" value="1"/>
</dbReference>
<dbReference type="InterPro" id="IPR036866">
    <property type="entry name" value="RibonucZ/Hydroxyglut_hydro"/>
</dbReference>
<accession>A0A562R0I8</accession>
<dbReference type="GO" id="GO:0046872">
    <property type="term" value="F:metal ion binding"/>
    <property type="evidence" value="ECO:0007669"/>
    <property type="project" value="UniProtKB-KW"/>
</dbReference>
<dbReference type="InterPro" id="IPR044528">
    <property type="entry name" value="POD-like_MBL-fold"/>
</dbReference>
<keyword evidence="10" id="KW-0378">Hydrolase</keyword>
<dbReference type="Proteomes" id="UP000318431">
    <property type="component" value="Unassembled WGS sequence"/>
</dbReference>
<reference evidence="10 11" key="1">
    <citation type="journal article" date="2015" name="Stand. Genomic Sci.">
        <title>Genomic Encyclopedia of Bacterial and Archaeal Type Strains, Phase III: the genomes of soil and plant-associated and newly described type strains.</title>
        <authorList>
            <person name="Whitman W.B."/>
            <person name="Woyke T."/>
            <person name="Klenk H.P."/>
            <person name="Zhou Y."/>
            <person name="Lilburn T.G."/>
            <person name="Beck B.J."/>
            <person name="De Vos P."/>
            <person name="Vandamme P."/>
            <person name="Eisen J.A."/>
            <person name="Garrity G."/>
            <person name="Hugenholtz P."/>
            <person name="Kyrpides N.C."/>
        </authorList>
    </citation>
    <scope>NUCLEOTIDE SEQUENCE [LARGE SCALE GENOMIC DNA]</scope>
    <source>
        <strain evidence="10 11">CGMCC 1.10822</strain>
    </source>
</reference>
<dbReference type="EMBL" id="VLLB01000010">
    <property type="protein sequence ID" value="TWI61896.1"/>
    <property type="molecule type" value="Genomic_DNA"/>
</dbReference>
<protein>
    <submittedName>
        <fullName evidence="10">Glyoxylase-like metal-dependent hydrolase (Beta-lactamase superfamily II)</fullName>
    </submittedName>
</protein>
<organism evidence="10 11">
    <name type="scientific">Pseudoduganella lurida</name>
    <dbReference type="NCBI Taxonomy" id="1036180"/>
    <lineage>
        <taxon>Bacteria</taxon>
        <taxon>Pseudomonadati</taxon>
        <taxon>Pseudomonadota</taxon>
        <taxon>Betaproteobacteria</taxon>
        <taxon>Burkholderiales</taxon>
        <taxon>Oxalobacteraceae</taxon>
        <taxon>Telluria group</taxon>
        <taxon>Pseudoduganella</taxon>
    </lineage>
</organism>
<feature type="domain" description="Rhodanese" evidence="9">
    <location>
        <begin position="265"/>
        <end position="355"/>
    </location>
</feature>
<evidence type="ECO:0000256" key="3">
    <source>
        <dbReference type="ARBA" id="ARBA00022723"/>
    </source>
</evidence>
<comment type="similarity">
    <text evidence="2">Belongs to the metallo-beta-lactamase superfamily. Glyoxalase II family.</text>
</comment>
<keyword evidence="4" id="KW-0809">Transit peptide</keyword>
<dbReference type="PROSITE" id="PS50206">
    <property type="entry name" value="RHODANESE_3"/>
    <property type="match status" value="1"/>
</dbReference>
<dbReference type="OrthoDB" id="9784009at2"/>
<comment type="cofactor">
    <cofactor evidence="1">
        <name>Fe(2+)</name>
        <dbReference type="ChEBI" id="CHEBI:29033"/>
    </cofactor>
</comment>
<dbReference type="Gene3D" id="3.60.15.10">
    <property type="entry name" value="Ribonuclease Z/Hydroxyacylglutathione hydrolase-like"/>
    <property type="match status" value="1"/>
</dbReference>
<keyword evidence="5" id="KW-0223">Dioxygenase</keyword>
<evidence type="ECO:0000256" key="8">
    <source>
        <dbReference type="ARBA" id="ARBA00023004"/>
    </source>
</evidence>
<name>A0A562R0I8_9BURK</name>
<keyword evidence="7" id="KW-0560">Oxidoreductase</keyword>
<keyword evidence="11" id="KW-1185">Reference proteome</keyword>
<comment type="caution">
    <text evidence="10">The sequence shown here is derived from an EMBL/GenBank/DDBJ whole genome shotgun (WGS) entry which is preliminary data.</text>
</comment>
<evidence type="ECO:0000256" key="1">
    <source>
        <dbReference type="ARBA" id="ARBA00001954"/>
    </source>
</evidence>
<dbReference type="AlphaFoldDB" id="A0A562R0I8"/>
<dbReference type="Pfam" id="PF00581">
    <property type="entry name" value="Rhodanese"/>
    <property type="match status" value="1"/>
</dbReference>
<dbReference type="GO" id="GO:0016787">
    <property type="term" value="F:hydrolase activity"/>
    <property type="evidence" value="ECO:0007669"/>
    <property type="project" value="UniProtKB-KW"/>
</dbReference>
<dbReference type="InterPro" id="IPR051682">
    <property type="entry name" value="Mito_Persulfide_Diox"/>
</dbReference>
<dbReference type="Gene3D" id="3.40.250.10">
    <property type="entry name" value="Rhodanese-like domain"/>
    <property type="match status" value="1"/>
</dbReference>
<dbReference type="GO" id="GO:0070813">
    <property type="term" value="P:hydrogen sulfide metabolic process"/>
    <property type="evidence" value="ECO:0007669"/>
    <property type="project" value="TreeGrafter"/>
</dbReference>
<dbReference type="RefSeq" id="WP_145652180.1">
    <property type="nucleotide sequence ID" value="NZ_VLLB01000010.1"/>
</dbReference>
<dbReference type="Pfam" id="PF00753">
    <property type="entry name" value="Lactamase_B"/>
    <property type="match status" value="1"/>
</dbReference>
<dbReference type="GO" id="GO:0050313">
    <property type="term" value="F:sulfur dioxygenase activity"/>
    <property type="evidence" value="ECO:0007669"/>
    <property type="project" value="InterPro"/>
</dbReference>
<evidence type="ECO:0000256" key="2">
    <source>
        <dbReference type="ARBA" id="ARBA00006759"/>
    </source>
</evidence>
<dbReference type="SUPFAM" id="SSF56281">
    <property type="entry name" value="Metallo-hydrolase/oxidoreductase"/>
    <property type="match status" value="1"/>
</dbReference>
<proteinExistence type="inferred from homology"/>
<dbReference type="InterPro" id="IPR036873">
    <property type="entry name" value="Rhodanese-like_dom_sf"/>
</dbReference>
<dbReference type="PANTHER" id="PTHR43084:SF1">
    <property type="entry name" value="PERSULFIDE DIOXYGENASE ETHE1, MITOCHONDRIAL"/>
    <property type="match status" value="1"/>
</dbReference>
<dbReference type="InterPro" id="IPR001763">
    <property type="entry name" value="Rhodanese-like_dom"/>
</dbReference>
<dbReference type="SMART" id="SM00450">
    <property type="entry name" value="RHOD"/>
    <property type="match status" value="1"/>
</dbReference>
<keyword evidence="6" id="KW-0007">Acetylation</keyword>
<dbReference type="FunFam" id="3.60.15.10:FF:000013">
    <property type="entry name" value="Persulfide dioxygenase ETHE1, mitochondrial"/>
    <property type="match status" value="1"/>
</dbReference>
<evidence type="ECO:0000256" key="7">
    <source>
        <dbReference type="ARBA" id="ARBA00023002"/>
    </source>
</evidence>
<sequence>MIFRQLFDPVSSTYTYLLGDAGEAVLIDPVYEHVPRDLALLQELGLRLLTTLDTHVHADHVTGAWRLQQRCGSGIAVAEAAGAELATRTLRHGDRIGFGSRHLTVRATPGHTSGCVTYVLDDESMAFTGDSLLIRGCGRTDFQQGSAAQLFTSVREQILSLPEACLLYPAHDYRGVTVTSVAEERRFNPRLGGEVDEGDFTGHMNALNLPHPKMIAVAVPANLRCGQPEEGGLFAGTSAETPDWAPLTLRFSGVWEIEPMALLEHGAGAQLVDVREEAEFVDRLGHLAGARLLPLSQLSDHLPELDKERPVVAVCRSGVRSAQACVLLAKAGFGQVANLAGGMLRWHVEGLPVVCSDNATH</sequence>
<keyword evidence="8" id="KW-0408">Iron</keyword>
<dbReference type="SUPFAM" id="SSF52821">
    <property type="entry name" value="Rhodanese/Cell cycle control phosphatase"/>
    <property type="match status" value="1"/>
</dbReference>
<evidence type="ECO:0000313" key="11">
    <source>
        <dbReference type="Proteomes" id="UP000318431"/>
    </source>
</evidence>
<gene>
    <name evidence="10" type="ORF">IP91_04495</name>
</gene>
<evidence type="ECO:0000256" key="4">
    <source>
        <dbReference type="ARBA" id="ARBA00022946"/>
    </source>
</evidence>
<evidence type="ECO:0000256" key="6">
    <source>
        <dbReference type="ARBA" id="ARBA00022990"/>
    </source>
</evidence>
<evidence type="ECO:0000259" key="9">
    <source>
        <dbReference type="PROSITE" id="PS50206"/>
    </source>
</evidence>
<dbReference type="PANTHER" id="PTHR43084">
    <property type="entry name" value="PERSULFIDE DIOXYGENASE ETHE1"/>
    <property type="match status" value="1"/>
</dbReference>
<dbReference type="SMART" id="SM00849">
    <property type="entry name" value="Lactamase_B"/>
    <property type="match status" value="1"/>
</dbReference>
<evidence type="ECO:0000313" key="10">
    <source>
        <dbReference type="EMBL" id="TWI61896.1"/>
    </source>
</evidence>
<dbReference type="InterPro" id="IPR001279">
    <property type="entry name" value="Metallo-B-lactamas"/>
</dbReference>